<reference evidence="2" key="4">
    <citation type="journal article" date="2007" name="Genome Biol.">
        <title>Update of the Anopheles gambiae PEST genome assembly.</title>
        <authorList>
            <person name="Sharakhova M.V."/>
            <person name="Hammond M.P."/>
            <person name="Lobo N.F."/>
            <person name="Krzywinski J."/>
            <person name="Unger M.F."/>
            <person name="Hillenmeyer M.E."/>
            <person name="Bruggner R.V."/>
            <person name="Birney E."/>
            <person name="Collins F.H."/>
        </authorList>
    </citation>
    <scope>NUCLEOTIDE SEQUENCE</scope>
    <source>
        <strain evidence="2">PEST</strain>
    </source>
</reference>
<keyword evidence="1" id="KW-0472">Membrane</keyword>
<proteinExistence type="predicted"/>
<gene>
    <name evidence="2" type="ORF">AgaP_AGAP011953</name>
</gene>
<evidence type="ECO:0000256" key="1">
    <source>
        <dbReference type="SAM" id="Phobius"/>
    </source>
</evidence>
<reference evidence="2" key="1">
    <citation type="journal article" date="2002" name="Science">
        <title>The genome sequence of the malaria mosquito Anopheles gambiae.</title>
        <authorList>
            <person name="Holt R.A."/>
            <person name="Subramanian G.M."/>
            <person name="Halpern A."/>
            <person name="Sutton G.G."/>
            <person name="Charlab R."/>
            <person name="Nusskern D.R."/>
            <person name="Wincker P."/>
            <person name="Clark A.G."/>
            <person name="Ribeiro J.M."/>
            <person name="Wides R."/>
            <person name="Salzberg S.L."/>
            <person name="Loftus B."/>
            <person name="Yandell M."/>
            <person name="Majoros W.H."/>
            <person name="Rusch D.B."/>
            <person name="Lai Z."/>
            <person name="Kraft C.L."/>
            <person name="Abril J.F."/>
            <person name="Anthouard V."/>
            <person name="Arensburger P."/>
            <person name="Atkinson P.W."/>
            <person name="Baden H."/>
            <person name="de Berardinis V."/>
            <person name="Baldwin D."/>
            <person name="Benes V."/>
            <person name="Biedler J."/>
            <person name="Blass C."/>
            <person name="Bolanos R."/>
            <person name="Boscus D."/>
            <person name="Barnstead M."/>
            <person name="Cai S."/>
            <person name="Center A."/>
            <person name="Chaturverdi K."/>
            <person name="Christophides G.K."/>
            <person name="Chrystal M.A."/>
            <person name="Clamp M."/>
            <person name="Cravchik A."/>
            <person name="Curwen V."/>
            <person name="Dana A."/>
            <person name="Delcher A."/>
            <person name="Dew I."/>
            <person name="Evans C.A."/>
            <person name="Flanigan M."/>
            <person name="Grundschober-Freimoser A."/>
            <person name="Friedli L."/>
            <person name="Gu Z."/>
            <person name="Guan P."/>
            <person name="Guigo R."/>
            <person name="Hillenmeyer M.E."/>
            <person name="Hladun S.L."/>
            <person name="Hogan J.R."/>
            <person name="Hong Y.S."/>
            <person name="Hoover J."/>
            <person name="Jaillon O."/>
            <person name="Ke Z."/>
            <person name="Kodira C."/>
            <person name="Kokoza E."/>
            <person name="Koutsos A."/>
            <person name="Letunic I."/>
            <person name="Levitsky A."/>
            <person name="Liang Y."/>
            <person name="Lin J.J."/>
            <person name="Lobo N.F."/>
            <person name="Lopez J.R."/>
            <person name="Malek J.A."/>
            <person name="McIntosh T.C."/>
            <person name="Meister S."/>
            <person name="Miller J."/>
            <person name="Mobarry C."/>
            <person name="Mongin E."/>
            <person name="Murphy S.D."/>
            <person name="O'Brochta D.A."/>
            <person name="Pfannkoch C."/>
            <person name="Qi R."/>
            <person name="Regier M.A."/>
            <person name="Remington K."/>
            <person name="Shao H."/>
            <person name="Sharakhova M.V."/>
            <person name="Sitter C.D."/>
            <person name="Shetty J."/>
            <person name="Smith T.J."/>
            <person name="Strong R."/>
            <person name="Sun J."/>
            <person name="Thomasova D."/>
            <person name="Ton L.Q."/>
            <person name="Topalis P."/>
            <person name="Tu Z."/>
            <person name="Unger M.F."/>
            <person name="Walenz B."/>
            <person name="Wang A."/>
            <person name="Wang J."/>
            <person name="Wang M."/>
            <person name="Wang X."/>
            <person name="Woodford K.J."/>
            <person name="Wortman J.R."/>
            <person name="Wu M."/>
            <person name="Yao A."/>
            <person name="Zdobnov E.M."/>
            <person name="Zhang H."/>
            <person name="Zhao Q."/>
            <person name="Zhao S."/>
            <person name="Zhu S.C."/>
            <person name="Zhimulev I."/>
            <person name="Coluzzi M."/>
            <person name="della Torre A."/>
            <person name="Roth C.W."/>
            <person name="Louis C."/>
            <person name="Kalush F."/>
            <person name="Mural R.J."/>
            <person name="Myers E.W."/>
            <person name="Adams M.D."/>
            <person name="Smith H.O."/>
            <person name="Broder S."/>
            <person name="Gardner M.J."/>
            <person name="Fraser C.M."/>
            <person name="Birney E."/>
            <person name="Bork P."/>
            <person name="Brey P.T."/>
            <person name="Venter J.C."/>
            <person name="Weissenbach J."/>
            <person name="Kafatos F.C."/>
            <person name="Collins F.H."/>
            <person name="Hoffman S.L."/>
        </authorList>
    </citation>
    <scope>NUCLEOTIDE SEQUENCE [LARGE SCALE GENOMIC DNA]</scope>
    <source>
        <strain evidence="2">PEST</strain>
    </source>
</reference>
<dbReference type="PANTHER" id="PTHR11238">
    <property type="entry name" value="PROMININ ISOFORM D-RELATED"/>
    <property type="match status" value="1"/>
</dbReference>
<dbReference type="PANTHER" id="PTHR11238:SF9">
    <property type="entry name" value="PROMININ, ISOFORM D"/>
    <property type="match status" value="1"/>
</dbReference>
<accession>Q5TMS1</accession>
<feature type="non-terminal residue" evidence="2">
    <location>
        <position position="124"/>
    </location>
</feature>
<name>Q5TMS1_ANOGA</name>
<comment type="caution">
    <text evidence="2">The sequence shown here is derived from an EMBL/GenBank/DDBJ whole genome shotgun (WGS) entry which is preliminary data.</text>
</comment>
<reference evidence="2" key="3">
    <citation type="journal article" date="2004" name="Trends Parasitol.">
        <title>The Anopheles gambiae genome: an update.</title>
        <authorList>
            <person name="Mongin E."/>
            <person name="Louis C."/>
            <person name="Holt R.A."/>
            <person name="Birney E."/>
            <person name="Collins F.H."/>
        </authorList>
    </citation>
    <scope>NUCLEOTIDE SEQUENCE</scope>
    <source>
        <strain evidence="2">PEST</strain>
    </source>
</reference>
<sequence length="124" mass="13927">MQAMEQSVAIIPHDYPEPVATDSYIIPTLGLYHGSFVFTYLSTFLSYITPYDLPVVYCILELLRDAFHTKVSFLQLILEALKVESGYICLIAIFFLISLIPLCYTIAWGCAKEPDDDLNPGPTV</sequence>
<keyword evidence="1" id="KW-1133">Transmembrane helix</keyword>
<dbReference type="InParanoid" id="Q5TMS1"/>
<dbReference type="EMBL" id="AAAB01008986">
    <property type="protein sequence ID" value="EAL38824.1"/>
    <property type="molecule type" value="Genomic_DNA"/>
</dbReference>
<dbReference type="VEuPathDB" id="VectorBase:AGAP011954"/>
<dbReference type="VEuPathDB" id="VectorBase:AGAMI1_008004"/>
<dbReference type="AlphaFoldDB" id="Q5TMS1"/>
<protein>
    <submittedName>
        <fullName evidence="2">AGAP011953-PA</fullName>
    </submittedName>
</protein>
<evidence type="ECO:0000313" key="2">
    <source>
        <dbReference type="EMBL" id="EAL38824.1"/>
    </source>
</evidence>
<keyword evidence="1" id="KW-0812">Transmembrane</keyword>
<reference evidence="2" key="2">
    <citation type="submission" date="2002-03" db="EMBL/GenBank/DDBJ databases">
        <authorList>
            <consortium name="The Anopheles Genome Sequencing Consortium"/>
        </authorList>
    </citation>
    <scope>NUCLEOTIDE SEQUENCE</scope>
    <source>
        <strain evidence="2">PEST</strain>
    </source>
</reference>
<dbReference type="KEGG" id="aga:3291461"/>
<feature type="transmembrane region" description="Helical" evidence="1">
    <location>
        <begin position="87"/>
        <end position="107"/>
    </location>
</feature>
<organism evidence="2">
    <name type="scientific">Anopheles gambiae</name>
    <name type="common">African malaria mosquito</name>
    <dbReference type="NCBI Taxonomy" id="7165"/>
    <lineage>
        <taxon>Eukaryota</taxon>
        <taxon>Metazoa</taxon>
        <taxon>Ecdysozoa</taxon>
        <taxon>Arthropoda</taxon>
        <taxon>Hexapoda</taxon>
        <taxon>Insecta</taxon>
        <taxon>Pterygota</taxon>
        <taxon>Neoptera</taxon>
        <taxon>Endopterygota</taxon>
        <taxon>Diptera</taxon>
        <taxon>Nematocera</taxon>
        <taxon>Culicoidea</taxon>
        <taxon>Culicidae</taxon>
        <taxon>Anophelinae</taxon>
        <taxon>Anopheles</taxon>
    </lineage>
</organism>
<reference evidence="2" key="5">
    <citation type="submission" date="2011-05" db="EMBL/GenBank/DDBJ databases">
        <authorList>
            <consortium name="VectorBase"/>
        </authorList>
    </citation>
    <scope>NUCLEOTIDE SEQUENCE</scope>
    <source>
        <strain evidence="2">PEST</strain>
    </source>
</reference>